<evidence type="ECO:0000313" key="9">
    <source>
        <dbReference type="EMBL" id="PNP48976.1"/>
    </source>
</evidence>
<feature type="region of interest" description="Disordered" evidence="7">
    <location>
        <begin position="127"/>
        <end position="173"/>
    </location>
</feature>
<sequence>MSDGRGGMNRQFRNAHRQSFDSASQLYPQREPAPGGGQGEVPSDEMLGGNPHFSDFNFPFSALPDQAVLAHQTDPFSQHQAGTISSIPPSHSMSAMNNMTRQSFVPILDPPTPNLELTNSSMARISTPASNSITDDGNADDFGHMNQNRGDGTDLGGKSKDDSASAPPAWSELKTKAGKDRKRLPLACIACRRKKIRCSGEKPACKHCMRSRIPCVYKVTTRKAAPRTDYMAMLDKRLKRMEERIIKILPKSDQDSLSSVPRAIVKPAIPGTGTMTSSKTITKKRNADEAFGRDLEAWAKAPRPKLPEDQAGSPESREAEENELLREGRDALPPKDVQEHLTEVFFDNVYGQSYHLLHKPSYIRKLKNDTLPPVLVLSVCAIAARFTSNPKFNNSSIKQFMRGEEWASHAREICTKRYDWPNITILTCLLILGMHEFGTCHGGRAWALGGQAIRMAFALHLHKDLEYDPQMRNRKIKLSFIDREIRRRVMWACFMMDRFNSSGTDRPLFIKEDTLKIPLPVAERHFQFDMPAQTEYLDGTVPNSELSDQGQTGVLPRDNMGAAAYTIRSISIWGRVVTYLNQGGREQDAYPMWDKNSQYAQLVRDTEELLRSLPDSLKSTREALEIHRAESTARHLLFLHMAIQQNLLFLHQAAVSFSRDRIGEEAPNDFIVQANMKTFLAANKISDLLRDAEEVQCSISTPFAGYCAFSSAAIHITGIFSGNPAMKATAEINSSVNVRFLRNMMKYWGMFHWMVENIRIQFRNALERSRTGGPTNGSTASSPILQYSDWFNRYPHGVSDTDYMDPAMYRKKEKGEDGALEQKSELQSIEDFFMTVGPMQNDKEGPRAGASKRKAPLKRTAVAIANNADQQKSGEQHTTAAASEQHLHEQMRLAMQQQQARQPPRFADTLGVQTTNPSTFNPLTVSQPQNPAYPLISPISPANAAQFPQSMPFSNFFSTDMLSMDIEPPDTMMQSNYGDFSMESGSVDGLQSMMNGSASWGNMPGNNAAANAQIHGQQSMKMDGMSGEHAHAQGQMDQSHSGTGLTPYLNQDASPGWFMNLGGGQDMGFGSVDPFAALFGSNGGMLMADHQGGM</sequence>
<dbReference type="InterPro" id="IPR050815">
    <property type="entry name" value="TF_fung"/>
</dbReference>
<dbReference type="GO" id="GO:0003677">
    <property type="term" value="F:DNA binding"/>
    <property type="evidence" value="ECO:0007669"/>
    <property type="project" value="InterPro"/>
</dbReference>
<evidence type="ECO:0000256" key="1">
    <source>
        <dbReference type="ARBA" id="ARBA00004123"/>
    </source>
</evidence>
<dbReference type="OrthoDB" id="39175at2759"/>
<name>A0A2K0TU04_9HYPO</name>
<dbReference type="GO" id="GO:0000981">
    <property type="term" value="F:DNA-binding transcription factor activity, RNA polymerase II-specific"/>
    <property type="evidence" value="ECO:0007669"/>
    <property type="project" value="InterPro"/>
</dbReference>
<feature type="compositionally biased region" description="Basic and acidic residues" evidence="7">
    <location>
        <begin position="315"/>
        <end position="333"/>
    </location>
</feature>
<feature type="region of interest" description="Disordered" evidence="7">
    <location>
        <begin position="837"/>
        <end position="856"/>
    </location>
</feature>
<dbReference type="AlphaFoldDB" id="A0A2K0TU04"/>
<evidence type="ECO:0000256" key="5">
    <source>
        <dbReference type="ARBA" id="ARBA00023163"/>
    </source>
</evidence>
<proteinExistence type="predicted"/>
<evidence type="ECO:0000256" key="4">
    <source>
        <dbReference type="ARBA" id="ARBA00023026"/>
    </source>
</evidence>
<evidence type="ECO:0000313" key="10">
    <source>
        <dbReference type="Proteomes" id="UP000236546"/>
    </source>
</evidence>
<accession>A0A2K0TU04</accession>
<dbReference type="Proteomes" id="UP000236546">
    <property type="component" value="Unassembled WGS sequence"/>
</dbReference>
<feature type="region of interest" description="Disordered" evidence="7">
    <location>
        <begin position="298"/>
        <end position="333"/>
    </location>
</feature>
<dbReference type="GO" id="GO:0005634">
    <property type="term" value="C:nucleus"/>
    <property type="evidence" value="ECO:0007669"/>
    <property type="project" value="UniProtKB-SubCell"/>
</dbReference>
<keyword evidence="3" id="KW-0805">Transcription regulation</keyword>
<dbReference type="SUPFAM" id="SSF57701">
    <property type="entry name" value="Zn2/Cys6 DNA-binding domain"/>
    <property type="match status" value="1"/>
</dbReference>
<dbReference type="PANTHER" id="PTHR47338:SF27">
    <property type="entry name" value="ZN(II)2CYS6 TRANSCRIPTION FACTOR (EUROFUNG)"/>
    <property type="match status" value="1"/>
</dbReference>
<feature type="region of interest" description="Disordered" evidence="7">
    <location>
        <begin position="1"/>
        <end position="53"/>
    </location>
</feature>
<dbReference type="Pfam" id="PF00172">
    <property type="entry name" value="Zn_clus"/>
    <property type="match status" value="1"/>
</dbReference>
<reference evidence="9 10" key="1">
    <citation type="submission" date="2017-02" db="EMBL/GenBank/DDBJ databases">
        <title>Genomes of Trichoderma spp. with biocontrol activity.</title>
        <authorList>
            <person name="Gardiner D."/>
            <person name="Kazan K."/>
            <person name="Vos C."/>
            <person name="Harvey P."/>
        </authorList>
    </citation>
    <scope>NUCLEOTIDE SEQUENCE [LARGE SCALE GENOMIC DNA]</scope>
    <source>
        <strain evidence="9 10">A5MH</strain>
    </source>
</reference>
<organism evidence="9 10">
    <name type="scientific">Trichoderma gamsii</name>
    <dbReference type="NCBI Taxonomy" id="398673"/>
    <lineage>
        <taxon>Eukaryota</taxon>
        <taxon>Fungi</taxon>
        <taxon>Dikarya</taxon>
        <taxon>Ascomycota</taxon>
        <taxon>Pezizomycotina</taxon>
        <taxon>Sordariomycetes</taxon>
        <taxon>Hypocreomycetidae</taxon>
        <taxon>Hypocreales</taxon>
        <taxon>Hypocreaceae</taxon>
        <taxon>Trichoderma</taxon>
    </lineage>
</organism>
<dbReference type="PROSITE" id="PS00463">
    <property type="entry name" value="ZN2_CY6_FUNGAL_1"/>
    <property type="match status" value="1"/>
</dbReference>
<evidence type="ECO:0000256" key="3">
    <source>
        <dbReference type="ARBA" id="ARBA00023015"/>
    </source>
</evidence>
<feature type="region of interest" description="Disordered" evidence="7">
    <location>
        <begin position="867"/>
        <end position="887"/>
    </location>
</feature>
<dbReference type="PRINTS" id="PR00755">
    <property type="entry name" value="AFLATOXINBRP"/>
</dbReference>
<dbReference type="Pfam" id="PF04082">
    <property type="entry name" value="Fungal_trans"/>
    <property type="match status" value="1"/>
</dbReference>
<protein>
    <recommendedName>
        <fullName evidence="8">Zn(2)-C6 fungal-type domain-containing protein</fullName>
    </recommendedName>
</protein>
<dbReference type="InterPro" id="IPR001138">
    <property type="entry name" value="Zn2Cys6_DnaBD"/>
</dbReference>
<dbReference type="PANTHER" id="PTHR47338">
    <property type="entry name" value="ZN(II)2CYS6 TRANSCRIPTION FACTOR (EUROFUNG)-RELATED"/>
    <property type="match status" value="1"/>
</dbReference>
<keyword evidence="4" id="KW-0843">Virulence</keyword>
<dbReference type="PROSITE" id="PS50048">
    <property type="entry name" value="ZN2_CY6_FUNGAL_2"/>
    <property type="match status" value="1"/>
</dbReference>
<feature type="domain" description="Zn(2)-C6 fungal-type" evidence="8">
    <location>
        <begin position="187"/>
        <end position="217"/>
    </location>
</feature>
<comment type="caution">
    <text evidence="9">The sequence shown here is derived from an EMBL/GenBank/DDBJ whole genome shotgun (WGS) entry which is preliminary data.</text>
</comment>
<dbReference type="GO" id="GO:0008270">
    <property type="term" value="F:zinc ion binding"/>
    <property type="evidence" value="ECO:0007669"/>
    <property type="project" value="InterPro"/>
</dbReference>
<gene>
    <name evidence="9" type="ORF">TGAMA5MH_00135</name>
</gene>
<dbReference type="SMART" id="SM00906">
    <property type="entry name" value="Fungal_trans"/>
    <property type="match status" value="1"/>
</dbReference>
<dbReference type="SMART" id="SM00066">
    <property type="entry name" value="GAL4"/>
    <property type="match status" value="1"/>
</dbReference>
<dbReference type="InterPro" id="IPR036864">
    <property type="entry name" value="Zn2-C6_fun-type_DNA-bd_sf"/>
</dbReference>
<dbReference type="GO" id="GO:0006351">
    <property type="term" value="P:DNA-templated transcription"/>
    <property type="evidence" value="ECO:0007669"/>
    <property type="project" value="InterPro"/>
</dbReference>
<keyword evidence="2" id="KW-0479">Metal-binding</keyword>
<comment type="subcellular location">
    <subcellularLocation>
        <location evidence="1">Nucleus</location>
    </subcellularLocation>
</comment>
<keyword evidence="5" id="KW-0804">Transcription</keyword>
<dbReference type="CDD" id="cd00067">
    <property type="entry name" value="GAL4"/>
    <property type="match status" value="1"/>
</dbReference>
<evidence type="ECO:0000256" key="7">
    <source>
        <dbReference type="SAM" id="MobiDB-lite"/>
    </source>
</evidence>
<feature type="compositionally biased region" description="Polar residues" evidence="7">
    <location>
        <begin position="867"/>
        <end position="882"/>
    </location>
</feature>
<dbReference type="CDD" id="cd12148">
    <property type="entry name" value="fungal_TF_MHR"/>
    <property type="match status" value="1"/>
</dbReference>
<dbReference type="Gene3D" id="4.10.240.10">
    <property type="entry name" value="Zn(2)-C6 fungal-type DNA-binding domain"/>
    <property type="match status" value="1"/>
</dbReference>
<feature type="compositionally biased region" description="Polar residues" evidence="7">
    <location>
        <begin position="1035"/>
        <end position="1048"/>
    </location>
</feature>
<evidence type="ECO:0000256" key="6">
    <source>
        <dbReference type="ARBA" id="ARBA00023242"/>
    </source>
</evidence>
<keyword evidence="6" id="KW-0539">Nucleus</keyword>
<evidence type="ECO:0000256" key="2">
    <source>
        <dbReference type="ARBA" id="ARBA00022723"/>
    </source>
</evidence>
<dbReference type="InterPro" id="IPR007219">
    <property type="entry name" value="XnlR_reg_dom"/>
</dbReference>
<feature type="region of interest" description="Disordered" evidence="7">
    <location>
        <begin position="1029"/>
        <end position="1048"/>
    </location>
</feature>
<evidence type="ECO:0000259" key="8">
    <source>
        <dbReference type="PROSITE" id="PS50048"/>
    </source>
</evidence>
<dbReference type="EMBL" id="MTYH01000001">
    <property type="protein sequence ID" value="PNP48976.1"/>
    <property type="molecule type" value="Genomic_DNA"/>
</dbReference>